<dbReference type="RefSeq" id="XP_037196750.1">
    <property type="nucleotide sequence ID" value="XM_037332596.1"/>
</dbReference>
<dbReference type="Gene3D" id="1.25.40.10">
    <property type="entry name" value="Tetratricopeptide repeat domain"/>
    <property type="match status" value="3"/>
</dbReference>
<organism evidence="2 3">
    <name type="scientific">Botrytis fragariae</name>
    <dbReference type="NCBI Taxonomy" id="1964551"/>
    <lineage>
        <taxon>Eukaryota</taxon>
        <taxon>Fungi</taxon>
        <taxon>Dikarya</taxon>
        <taxon>Ascomycota</taxon>
        <taxon>Pezizomycotina</taxon>
        <taxon>Leotiomycetes</taxon>
        <taxon>Helotiales</taxon>
        <taxon>Sclerotiniaceae</taxon>
        <taxon>Botrytis</taxon>
    </lineage>
</organism>
<proteinExistence type="predicted"/>
<dbReference type="InterPro" id="IPR011990">
    <property type="entry name" value="TPR-like_helical_dom_sf"/>
</dbReference>
<protein>
    <submittedName>
        <fullName evidence="2">Putative tpr domain containing protein</fullName>
    </submittedName>
</protein>
<gene>
    <name evidence="2" type="ORF">Bfra_002174</name>
</gene>
<comment type="caution">
    <text evidence="2">The sequence shown here is derived from an EMBL/GenBank/DDBJ whole genome shotgun (WGS) entry which is preliminary data.</text>
</comment>
<dbReference type="GeneID" id="59256288"/>
<dbReference type="EMBL" id="JABFCT010000003">
    <property type="protein sequence ID" value="KAF5877804.1"/>
    <property type="molecule type" value="Genomic_DNA"/>
</dbReference>
<dbReference type="PANTHER" id="PTHR19959:SF119">
    <property type="entry name" value="FUNGAL LIPASE-LIKE DOMAIN-CONTAINING PROTEIN"/>
    <property type="match status" value="1"/>
</dbReference>
<dbReference type="InterPro" id="IPR024983">
    <property type="entry name" value="CHAT_dom"/>
</dbReference>
<feature type="domain" description="CHAT" evidence="1">
    <location>
        <begin position="802"/>
        <end position="1105"/>
    </location>
</feature>
<dbReference type="OrthoDB" id="5405072at2759"/>
<evidence type="ECO:0000313" key="3">
    <source>
        <dbReference type="Proteomes" id="UP000531561"/>
    </source>
</evidence>
<accession>A0A8H6B245</accession>
<evidence type="ECO:0000259" key="1">
    <source>
        <dbReference type="Pfam" id="PF12770"/>
    </source>
</evidence>
<dbReference type="AlphaFoldDB" id="A0A8H6B245"/>
<dbReference type="Pfam" id="PF12770">
    <property type="entry name" value="CHAT"/>
    <property type="match status" value="1"/>
</dbReference>
<dbReference type="PANTHER" id="PTHR19959">
    <property type="entry name" value="KINESIN LIGHT CHAIN"/>
    <property type="match status" value="1"/>
</dbReference>
<name>A0A8H6B245_9HELO</name>
<sequence>MAISGDGVAQDLIRAIEVAQEAVDLTPQGYSDRPEWLNNLGGCLFEKYSFTSEKANLDRAIEVTQEAVDLTPQSYSDRPKWLNNLGIYLSEKYSLTSEKANLDRAIEVTQEAVDLTPQSHSDRPAILSNLGDCLFEKYSFTSEKANLDRAIEVTQEAVDLTPQSHSDRPKWLNNLGIYLSEKYSLTSEKANLDRAIEVTQEAVDLTPQDHSNRSAFLNNLGLHFSKKYFFTSEKADLDRAIEVTQEAIDLTPQGYSNRPKWLNNLGLHLFKKYSLTSEKANLDRAIEVTQEAVDLTPQGYSDRPKLLNNLGLHLFKKYSLTSEKANLDRAIEVTQEAIDLTPQSHSDRPIWLSNLGIYLSEKYSFTSEKADLDRAIEVTQEAIDLTPQGHSDRPRRLSNLGGCLSEKYSLTSEKADLDRAIEVTQEAVDLTPQGYSDRPKWLNNLGLHLSEKYSLTSEKANLDRAIEVTQEAIDLTPQNHSDRPIWLSNLGGCLSEKYFLTSEKADLDRAIEVTQEAVDLTPQSHSDRPKWLNNLGLHLSEKYSLTSEKADLDRAIRAYIQASASLVAIVTERLRAYKSLLQLFIKIEKWEKALEAGFGAIELLPALAPRSLPNSDKQRVLISIVGLASDAAAVAVHLGKVVEAVQLLEQGRGVLIGNLTDIRSVPLELQLQHPDLADQFILLRDRLNLSTPRDQFLLPGLQTSPIQQGEARRQANQEFDRLLQEIRRQPDFHDFLKPPSQIEIQKVALEGPVIYINVSRCRSDALIIENDSIRSFHLPRLDIDYLGSQREKLYMSKFLDQILLQELWDRVTFPVLEALELQKNQVKVFRQRVWWIPTGVLSRFPIQAAGYHLEEPPKSVLDTVVSSFASSLRSISHSRSNPSAKSLSKLDRLVLVAMETTLGLSPLPFARNEAEEVKKICQNANLAVIEQHRKKPVLDALASCKIFHFAGHGFSDPIDPLQSCLLLGDREEDRLTLDNFIGTSALEQPPFLAYLSACNTSQVENELMIDEGLHLVNAFQLAGFQHVIGTLWDVDDKLCSDVARIVYEHVLGDEITHESVSLGLHTAIKWCRDQWRGGVLRETGESTYAADSAITSGRDYGPKIARHTRGFEWVPYIHFGVHLITRELWLWDDLIVACCLLKLEYGTFTFSRSKQALV</sequence>
<dbReference type="Proteomes" id="UP000531561">
    <property type="component" value="Unassembled WGS sequence"/>
</dbReference>
<evidence type="ECO:0000313" key="2">
    <source>
        <dbReference type="EMBL" id="KAF5877804.1"/>
    </source>
</evidence>
<keyword evidence="3" id="KW-1185">Reference proteome</keyword>
<dbReference type="SUPFAM" id="SSF48452">
    <property type="entry name" value="TPR-like"/>
    <property type="match status" value="3"/>
</dbReference>
<reference evidence="2 3" key="1">
    <citation type="journal article" date="2020" name="Phytopathology">
        <title>A high-quality genome resource of Botrytis fragariae, a new and rapidly spreading fungal pathogen causing strawberry gray mold in the U.S.A.</title>
        <authorList>
            <person name="Wu Y."/>
            <person name="Saski C.A."/>
            <person name="Schnabel G."/>
            <person name="Xiao S."/>
            <person name="Hu M."/>
        </authorList>
    </citation>
    <scope>NUCLEOTIDE SEQUENCE [LARGE SCALE GENOMIC DNA]</scope>
    <source>
        <strain evidence="2 3">BVB16</strain>
    </source>
</reference>